<feature type="compositionally biased region" description="Low complexity" evidence="4">
    <location>
        <begin position="675"/>
        <end position="700"/>
    </location>
</feature>
<feature type="region of interest" description="Disordered" evidence="4">
    <location>
        <begin position="1"/>
        <end position="161"/>
    </location>
</feature>
<proteinExistence type="inferred from homology"/>
<evidence type="ECO:0000313" key="6">
    <source>
        <dbReference type="EMBL" id="KAG9393589.1"/>
    </source>
</evidence>
<protein>
    <submittedName>
        <fullName evidence="6">MIF4G domain</fullName>
    </submittedName>
</protein>
<feature type="domain" description="MIF4G" evidence="5">
    <location>
        <begin position="320"/>
        <end position="539"/>
    </location>
</feature>
<keyword evidence="2" id="KW-0396">Initiation factor</keyword>
<keyword evidence="3" id="KW-0648">Protein biosynthesis</keyword>
<evidence type="ECO:0000256" key="1">
    <source>
        <dbReference type="ARBA" id="ARBA00005775"/>
    </source>
</evidence>
<gene>
    <name evidence="6" type="ORF">J8273_4888</name>
</gene>
<reference evidence="6" key="1">
    <citation type="submission" date="2021-05" db="EMBL/GenBank/DDBJ databases">
        <title>A free-living protist that lacks canonical eukaryotic 1 DNA replication and segregation systems.</title>
        <authorList>
            <person name="Salas-Leiva D.E."/>
            <person name="Tromer E.C."/>
            <person name="Curtis B.A."/>
            <person name="Jerlstrom-Hultqvist J."/>
            <person name="Kolisko M."/>
            <person name="Yi Z."/>
            <person name="Salas-Leiva J.S."/>
            <person name="Gallot-Lavallee L."/>
            <person name="Kops G.J.P.L."/>
            <person name="Archibald J.M."/>
            <person name="Simpson A.G.B."/>
            <person name="Roger A.J."/>
        </authorList>
    </citation>
    <scope>NUCLEOTIDE SEQUENCE</scope>
    <source>
        <strain evidence="6">BICM</strain>
    </source>
</reference>
<dbReference type="Proteomes" id="UP000717585">
    <property type="component" value="Unassembled WGS sequence"/>
</dbReference>
<evidence type="ECO:0000256" key="4">
    <source>
        <dbReference type="SAM" id="MobiDB-lite"/>
    </source>
</evidence>
<dbReference type="PANTHER" id="PTHR23253">
    <property type="entry name" value="EUKARYOTIC TRANSLATION INITIATION FACTOR 4 GAMMA"/>
    <property type="match status" value="1"/>
</dbReference>
<dbReference type="AlphaFoldDB" id="A0A8J6B3M0"/>
<sequence>MSNSAQQQSTPSAGTQLFTPKPFTPSKASTPGYHGLYRPPATPQGSAKPEPPVSTGRCLFQVAKKNTEPKPDATPAVPKPDATPAVPKPEDKKPEPVAEPVKDIVDDEPKPAEPKKEVPAKEEATKDEPVKDELAKDEPVQEAPKVYTPKIKREVPREEVKADGAKITISLEKLLEIGESMPRASDENPLPENLAKFIRGLIRAPKGKGGAKGPKGKGRKERRERDHSKKAPRTPAKVVPYKSVFGDKPDNGEPGKKLTIDCKVIMNKMVKDNKEKIQQELIARITGKEGGVDKFERIPDGEVTEETDKAGNKETHYGKEVYYKQIIEDIFEMACRQPPFAPLYAETIVMLYHKDVFAHAITPPEGSAEGAPKSAADLVGSKRPVVPISPARVKRWTKRAIVELVQKEFQQMSELTEEEEQRLAACETDEERADFHAKRADHVRNNVLFIGELFVQSKAEIISKQVLFQSCFSSLMAHFKADDFVVEQLDTPKIECLVDLIKAVGPTLDQMRIADERDSHTLTQLKKEGEKLNALIRKADEEALKNQDSKGKRRIEGASDELKRQLKVVSDRFFHGKECNARQVAEKVAKYSAVVRNNAEREKKWQDMWVDMQTLVDTCKEWEKEAHRPVRARYLVQDLFTIRDGNWAALQATKALSKQEAKQERESIQRDRLSQARSRSRASARSSLSRASTRTATADTGMWTQSRSHSKGSNRTTPAAQSSVNARRGLGPKASLFGALMDSQEDLYAGVDSIIDDNAVGWLNESTSLDDIMGYVEHAVDEAELEDFDAAMAHAHNRMVRAVLDQVGRTKEGKLTVFFRYVREMISLKHVEAGDDDLCEHVAKALAKLVEAGSVKNQEIAQALAEFAYRTLKLKATIFIELIRANTPNALAFIAGVLAKTVVDEEDEDEVNLEDTANWLTAVNLREFTHVNEAQLAETIDAKAPGLFAQISASRLASAIARGDKNLGDLPTANPARSQTAMAALFTIKRRKMAPNPTPAEALKKLKALCGEVDLTAAEVARVHQEFQTPDTAIEDTFAEYIAVGGDVQAVKEWATGMMSRPLPRFKAQGKAVMEMVEKQ</sequence>
<keyword evidence="7" id="KW-1185">Reference proteome</keyword>
<comment type="similarity">
    <text evidence="1">Belongs to the eukaryotic initiation factor 4G family.</text>
</comment>
<dbReference type="Pfam" id="PF02854">
    <property type="entry name" value="MIF4G"/>
    <property type="match status" value="1"/>
</dbReference>
<dbReference type="InterPro" id="IPR016024">
    <property type="entry name" value="ARM-type_fold"/>
</dbReference>
<feature type="region of interest" description="Disordered" evidence="4">
    <location>
        <begin position="201"/>
        <end position="235"/>
    </location>
</feature>
<feature type="compositionally biased region" description="Basic and acidic residues" evidence="4">
    <location>
        <begin position="88"/>
        <end position="139"/>
    </location>
</feature>
<evidence type="ECO:0000313" key="7">
    <source>
        <dbReference type="Proteomes" id="UP000717585"/>
    </source>
</evidence>
<dbReference type="GO" id="GO:0016281">
    <property type="term" value="C:eukaryotic translation initiation factor 4F complex"/>
    <property type="evidence" value="ECO:0007669"/>
    <property type="project" value="TreeGrafter"/>
</dbReference>
<evidence type="ECO:0000256" key="3">
    <source>
        <dbReference type="ARBA" id="ARBA00022917"/>
    </source>
</evidence>
<dbReference type="EMBL" id="JAHDYR010000022">
    <property type="protein sequence ID" value="KAG9393589.1"/>
    <property type="molecule type" value="Genomic_DNA"/>
</dbReference>
<dbReference type="PANTHER" id="PTHR23253:SF9">
    <property type="entry name" value="EUKARYOTIC TRANSLATION INITIATION FACTOR 4 GAMMA 2"/>
    <property type="match status" value="1"/>
</dbReference>
<feature type="compositionally biased region" description="Polar residues" evidence="4">
    <location>
        <begin position="702"/>
        <end position="725"/>
    </location>
</feature>
<dbReference type="Gene3D" id="1.25.40.180">
    <property type="match status" value="1"/>
</dbReference>
<dbReference type="GO" id="GO:0003743">
    <property type="term" value="F:translation initiation factor activity"/>
    <property type="evidence" value="ECO:0007669"/>
    <property type="project" value="UniProtKB-KW"/>
</dbReference>
<dbReference type="InterPro" id="IPR003890">
    <property type="entry name" value="MIF4G-like_typ-3"/>
</dbReference>
<feature type="compositionally biased region" description="Basic and acidic residues" evidence="4">
    <location>
        <begin position="658"/>
        <end position="674"/>
    </location>
</feature>
<evidence type="ECO:0000256" key="2">
    <source>
        <dbReference type="ARBA" id="ARBA00022540"/>
    </source>
</evidence>
<name>A0A8J6B3M0_9EUKA</name>
<feature type="region of interest" description="Disordered" evidence="4">
    <location>
        <begin position="658"/>
        <end position="727"/>
    </location>
</feature>
<accession>A0A8J6B3M0</accession>
<feature type="compositionally biased region" description="Polar residues" evidence="4">
    <location>
        <begin position="1"/>
        <end position="18"/>
    </location>
</feature>
<feature type="compositionally biased region" description="Basic and acidic residues" evidence="4">
    <location>
        <begin position="151"/>
        <end position="161"/>
    </location>
</feature>
<dbReference type="SUPFAM" id="SSF48371">
    <property type="entry name" value="ARM repeat"/>
    <property type="match status" value="1"/>
</dbReference>
<comment type="caution">
    <text evidence="6">The sequence shown here is derived from an EMBL/GenBank/DDBJ whole genome shotgun (WGS) entry which is preliminary data.</text>
</comment>
<dbReference type="GO" id="GO:0003729">
    <property type="term" value="F:mRNA binding"/>
    <property type="evidence" value="ECO:0007669"/>
    <property type="project" value="TreeGrafter"/>
</dbReference>
<organism evidence="6 7">
    <name type="scientific">Carpediemonas membranifera</name>
    <dbReference type="NCBI Taxonomy" id="201153"/>
    <lineage>
        <taxon>Eukaryota</taxon>
        <taxon>Metamonada</taxon>
        <taxon>Carpediemonas-like organisms</taxon>
        <taxon>Carpediemonas</taxon>
    </lineage>
</organism>
<evidence type="ECO:0000259" key="5">
    <source>
        <dbReference type="Pfam" id="PF02854"/>
    </source>
</evidence>